<dbReference type="AlphaFoldDB" id="A0A0K0G5B7"/>
<accession>A0A0K0G5B7</accession>
<dbReference type="Proteomes" id="UP000035680">
    <property type="component" value="Unassembled WGS sequence"/>
</dbReference>
<proteinExistence type="predicted"/>
<name>A0A0K0G5B7_STRVS</name>
<sequence length="105" mass="11975">MNLKNNRFGDYALKKSNVSQVLKELKENNISKINAKFSEKIDSNVAITFKSNIFSNEYPMIVTGLNSERSKGSVIFVKNNSSNNMLICMGKRYMRSEAKNVFYCS</sequence>
<evidence type="ECO:0000313" key="1">
    <source>
        <dbReference type="Proteomes" id="UP000035680"/>
    </source>
</evidence>
<keyword evidence="1" id="KW-1185">Reference proteome</keyword>
<protein>
    <submittedName>
        <fullName evidence="2">Phosphoribosylpyrophosphate synthetase</fullName>
    </submittedName>
</protein>
<organism evidence="1 2">
    <name type="scientific">Strongyloides venezuelensis</name>
    <name type="common">Threadworm</name>
    <dbReference type="NCBI Taxonomy" id="75913"/>
    <lineage>
        <taxon>Eukaryota</taxon>
        <taxon>Metazoa</taxon>
        <taxon>Ecdysozoa</taxon>
        <taxon>Nematoda</taxon>
        <taxon>Chromadorea</taxon>
        <taxon>Rhabditida</taxon>
        <taxon>Tylenchina</taxon>
        <taxon>Panagrolaimomorpha</taxon>
        <taxon>Strongyloidoidea</taxon>
        <taxon>Strongyloididae</taxon>
        <taxon>Strongyloides</taxon>
    </lineage>
</organism>
<dbReference type="WBParaSite" id="SVE_1993300.1">
    <property type="protein sequence ID" value="SVE_1993300.1"/>
    <property type="gene ID" value="SVE_1993300"/>
</dbReference>
<reference evidence="2" key="2">
    <citation type="submission" date="2015-08" db="UniProtKB">
        <authorList>
            <consortium name="WormBaseParasite"/>
        </authorList>
    </citation>
    <scope>IDENTIFICATION</scope>
</reference>
<reference evidence="1" key="1">
    <citation type="submission" date="2014-07" db="EMBL/GenBank/DDBJ databases">
        <authorList>
            <person name="Martin A.A"/>
            <person name="De Silva N."/>
        </authorList>
    </citation>
    <scope>NUCLEOTIDE SEQUENCE</scope>
</reference>
<evidence type="ECO:0000313" key="2">
    <source>
        <dbReference type="WBParaSite" id="SVE_1993300.1"/>
    </source>
</evidence>